<feature type="active site" description="Nucleophile" evidence="3">
    <location>
        <position position="89"/>
    </location>
</feature>
<feature type="binding site" evidence="4">
    <location>
        <position position="208"/>
    </location>
    <ligand>
        <name>substrate</name>
    </ligand>
</feature>
<keyword evidence="1 5" id="KW-0378">Hydrolase</keyword>
<dbReference type="GO" id="GO:0000272">
    <property type="term" value="P:polysaccharide catabolic process"/>
    <property type="evidence" value="ECO:0007669"/>
    <property type="project" value="TreeGrafter"/>
</dbReference>
<dbReference type="SUPFAM" id="SSF48208">
    <property type="entry name" value="Six-hairpin glycosidases"/>
    <property type="match status" value="1"/>
</dbReference>
<feature type="active site" description="Proton donor" evidence="3">
    <location>
        <position position="150"/>
    </location>
</feature>
<dbReference type="InterPro" id="IPR012341">
    <property type="entry name" value="6hp_glycosidase-like_sf"/>
</dbReference>
<feature type="binding site" evidence="4">
    <location>
        <position position="226"/>
    </location>
    <ligand>
        <name>substrate</name>
    </ligand>
</feature>
<feature type="binding site" evidence="4">
    <location>
        <position position="210"/>
    </location>
    <ligand>
        <name>substrate</name>
    </ligand>
</feature>
<comment type="similarity">
    <text evidence="2">Belongs to the glycosyl hydrolase 88 family.</text>
</comment>
<keyword evidence="6" id="KW-1185">Reference proteome</keyword>
<dbReference type="EMBL" id="CP032412">
    <property type="protein sequence ID" value="AYB44653.1"/>
    <property type="molecule type" value="Genomic_DNA"/>
</dbReference>
<dbReference type="Pfam" id="PF07470">
    <property type="entry name" value="Glyco_hydro_88"/>
    <property type="match status" value="1"/>
</dbReference>
<dbReference type="KEGG" id="plw:D5F53_15835"/>
<feature type="binding site" evidence="4">
    <location>
        <position position="222"/>
    </location>
    <ligand>
        <name>substrate</name>
    </ligand>
</feature>
<dbReference type="PANTHER" id="PTHR36845">
    <property type="entry name" value="HYDROLASE, PUTATIVE (AFU_ORTHOLOGUE AFUA_7G05090)-RELATED"/>
    <property type="match status" value="1"/>
</dbReference>
<dbReference type="AlphaFoldDB" id="A0A385TLV7"/>
<protein>
    <submittedName>
        <fullName evidence="5">Glucuronyl hydrolase</fullName>
    </submittedName>
</protein>
<dbReference type="InterPro" id="IPR008928">
    <property type="entry name" value="6-hairpin_glycosidase_sf"/>
</dbReference>
<dbReference type="InterPro" id="IPR052369">
    <property type="entry name" value="UG_Glycosaminoglycan_Hydrolase"/>
</dbReference>
<feature type="binding site" evidence="4">
    <location>
        <position position="89"/>
    </location>
    <ligand>
        <name>substrate</name>
    </ligand>
</feature>
<gene>
    <name evidence="5" type="ORF">D5F53_15835</name>
</gene>
<evidence type="ECO:0000313" key="6">
    <source>
        <dbReference type="Proteomes" id="UP000266552"/>
    </source>
</evidence>
<organism evidence="5 6">
    <name type="scientific">Paenibacillus lautus</name>
    <name type="common">Bacillus lautus</name>
    <dbReference type="NCBI Taxonomy" id="1401"/>
    <lineage>
        <taxon>Bacteria</taxon>
        <taxon>Bacillati</taxon>
        <taxon>Bacillota</taxon>
        <taxon>Bacilli</taxon>
        <taxon>Bacillales</taxon>
        <taxon>Paenibacillaceae</taxon>
        <taxon>Paenibacillus</taxon>
    </lineage>
</organism>
<dbReference type="RefSeq" id="WP_119848538.1">
    <property type="nucleotide sequence ID" value="NZ_CP032412.1"/>
</dbReference>
<evidence type="ECO:0000256" key="4">
    <source>
        <dbReference type="PIRSR" id="PIRSR610905-2"/>
    </source>
</evidence>
<evidence type="ECO:0000256" key="1">
    <source>
        <dbReference type="ARBA" id="ARBA00022801"/>
    </source>
</evidence>
<evidence type="ECO:0000256" key="3">
    <source>
        <dbReference type="PIRSR" id="PIRSR610905-1"/>
    </source>
</evidence>
<feature type="binding site" evidence="4">
    <location>
        <position position="150"/>
    </location>
    <ligand>
        <name>substrate</name>
    </ligand>
</feature>
<dbReference type="Gene3D" id="1.50.10.10">
    <property type="match status" value="1"/>
</dbReference>
<dbReference type="Proteomes" id="UP000266552">
    <property type="component" value="Chromosome"/>
</dbReference>
<dbReference type="GO" id="GO:0052757">
    <property type="term" value="F:chondroitin hydrolase activity"/>
    <property type="evidence" value="ECO:0007669"/>
    <property type="project" value="TreeGrafter"/>
</dbReference>
<dbReference type="InterPro" id="IPR010905">
    <property type="entry name" value="Glyco_hydro_88"/>
</dbReference>
<proteinExistence type="inferred from homology"/>
<reference evidence="5 6" key="1">
    <citation type="submission" date="2018-09" db="EMBL/GenBank/DDBJ databases">
        <title>Genome Sequence of Paenibacillus lautus Strain E7593-69, Azo Dye-Degrading Bacteria, Isolated from Commercial Tattoo Inks.</title>
        <authorList>
            <person name="Nho S.W."/>
            <person name="Kim S.-J."/>
            <person name="Kweon O."/>
            <person name="Cerniglia C.E."/>
        </authorList>
    </citation>
    <scope>NUCLEOTIDE SEQUENCE [LARGE SCALE GENOMIC DNA]</scope>
    <source>
        <strain evidence="5 6">E7593-69</strain>
    </source>
</reference>
<accession>A0A385TLV7</accession>
<sequence>MDWNAIIEQTLHTTKANIARFEDRFPHVGNGNGKYQLVDHTDWTEGFWPGILWLSCEYGQDSYIREAAVRCTRSFQARLAEHKNLDHHDIGFLYSLSALAQWMVERDEAAKITALQAADALMRRWRPTLQLIQAWGPEHDPQNGGRIIIDCLMNLPLLCWATEQTGRSAYAEVARIHADKSLKFLVRGDASSYHTFYFDPESGDAVRGGTHQGFQDGSTWSRGQAWGIYGFALAYRYFKEPQYLDTAIRMARYFFDRLPDDHVAYWDFDVPPTALTPKDSSASAIAACGMLEIADQLSSDDPRRKFLLDAVRRSMVCMVEGYFTKGNPDEEGLLRHGSYFVRGGIAPDDFVIWGDYFFLEALMRLNNGRPGYWYEPKRSKTRE</sequence>
<evidence type="ECO:0000256" key="2">
    <source>
        <dbReference type="ARBA" id="ARBA00038358"/>
    </source>
</evidence>
<name>A0A385TLV7_PAELA</name>
<evidence type="ECO:0000313" key="5">
    <source>
        <dbReference type="EMBL" id="AYB44653.1"/>
    </source>
</evidence>
<dbReference type="PANTHER" id="PTHR36845:SF1">
    <property type="entry name" value="HYDROLASE, PUTATIVE (AFU_ORTHOLOGUE AFUA_7G05090)-RELATED"/>
    <property type="match status" value="1"/>
</dbReference>